<dbReference type="Proteomes" id="UP000249467">
    <property type="component" value="Unassembled WGS sequence"/>
</dbReference>
<dbReference type="GO" id="GO:0005886">
    <property type="term" value="C:plasma membrane"/>
    <property type="evidence" value="ECO:0007669"/>
    <property type="project" value="UniProtKB-SubCell"/>
</dbReference>
<protein>
    <recommendedName>
        <fullName evidence="2">NADH-quinone oxidoreductase subunit J</fullName>
        <ecNumber evidence="2">7.1.1.-</ecNumber>
    </recommendedName>
</protein>
<dbReference type="GO" id="GO:0008137">
    <property type="term" value="F:NADH dehydrogenase (ubiquinone) activity"/>
    <property type="evidence" value="ECO:0007669"/>
    <property type="project" value="UniProtKB-UniRule"/>
</dbReference>
<keyword evidence="2" id="KW-1003">Cell membrane</keyword>
<keyword evidence="2" id="KW-0472">Membrane</keyword>
<dbReference type="PANTHER" id="PTHR33269:SF17">
    <property type="entry name" value="NADH-UBIQUINONE OXIDOREDUCTASE CHAIN 6"/>
    <property type="match status" value="1"/>
</dbReference>
<keyword evidence="2" id="KW-0812">Transmembrane</keyword>
<comment type="catalytic activity">
    <reaction evidence="2">
        <text>a plastoquinone + NADH + (n+1) H(+)(in) = a plastoquinol + NAD(+) + n H(+)(out)</text>
        <dbReference type="Rhea" id="RHEA:42608"/>
        <dbReference type="Rhea" id="RHEA-COMP:9561"/>
        <dbReference type="Rhea" id="RHEA-COMP:9562"/>
        <dbReference type="ChEBI" id="CHEBI:15378"/>
        <dbReference type="ChEBI" id="CHEBI:17757"/>
        <dbReference type="ChEBI" id="CHEBI:57540"/>
        <dbReference type="ChEBI" id="CHEBI:57945"/>
        <dbReference type="ChEBI" id="CHEBI:62192"/>
    </reaction>
</comment>
<feature type="transmembrane region" description="Helical" evidence="2">
    <location>
        <begin position="97"/>
        <end position="119"/>
    </location>
</feature>
<dbReference type="NCBIfam" id="NF005163">
    <property type="entry name" value="PRK06638.1-3"/>
    <property type="match status" value="1"/>
</dbReference>
<sequence length="204" mass="21737">MINNIGLGNGSQTVSLIVLTAMLIASAMGVVLLQNIVYAAFLLGATFISVAGLYLLLNADFVAAAQVLIYVGAVNILILFAIMLVNKRQDYQDVKYGALRSVVTGVVCLGLFALLAVTATSTSWAITPTIAKLPSTMVVIGQHFFSDYLLPFELASILLLVALIGAIVLARREFIPDVVKVGQVPSEDSLELLEKPKEQLVASK</sequence>
<comment type="catalytic activity">
    <reaction evidence="2">
        <text>a plastoquinone + NADPH + (n+1) H(+)(in) = a plastoquinol + NADP(+) + n H(+)(out)</text>
        <dbReference type="Rhea" id="RHEA:42612"/>
        <dbReference type="Rhea" id="RHEA-COMP:9561"/>
        <dbReference type="Rhea" id="RHEA-COMP:9562"/>
        <dbReference type="ChEBI" id="CHEBI:15378"/>
        <dbReference type="ChEBI" id="CHEBI:17757"/>
        <dbReference type="ChEBI" id="CHEBI:57783"/>
        <dbReference type="ChEBI" id="CHEBI:58349"/>
        <dbReference type="ChEBI" id="CHEBI:62192"/>
    </reaction>
</comment>
<gene>
    <name evidence="3" type="ORF">DCF19_21750</name>
</gene>
<evidence type="ECO:0000256" key="1">
    <source>
        <dbReference type="ARBA" id="ARBA00005698"/>
    </source>
</evidence>
<feature type="transmembrane region" description="Helical" evidence="2">
    <location>
        <begin position="12"/>
        <end position="33"/>
    </location>
</feature>
<dbReference type="EMBL" id="QBML01000041">
    <property type="protein sequence ID" value="PZO36423.1"/>
    <property type="molecule type" value="Genomic_DNA"/>
</dbReference>
<evidence type="ECO:0000313" key="4">
    <source>
        <dbReference type="Proteomes" id="UP000249467"/>
    </source>
</evidence>
<dbReference type="InterPro" id="IPR001457">
    <property type="entry name" value="NADH_UbQ/plastoQ_OxRdtase_su6"/>
</dbReference>
<reference evidence="3 4" key="2">
    <citation type="submission" date="2018-06" db="EMBL/GenBank/DDBJ databases">
        <title>Metagenomic assembly of (sub)arctic Cyanobacteria and their associated microbiome from non-axenic cultures.</title>
        <authorList>
            <person name="Baurain D."/>
        </authorList>
    </citation>
    <scope>NUCLEOTIDE SEQUENCE [LARGE SCALE GENOMIC DNA]</scope>
    <source>
        <strain evidence="3">ULC066bin1</strain>
    </source>
</reference>
<organism evidence="3 4">
    <name type="scientific">Pseudanabaena frigida</name>
    <dbReference type="NCBI Taxonomy" id="945775"/>
    <lineage>
        <taxon>Bacteria</taxon>
        <taxon>Bacillati</taxon>
        <taxon>Cyanobacteriota</taxon>
        <taxon>Cyanophyceae</taxon>
        <taxon>Pseudanabaenales</taxon>
        <taxon>Pseudanabaenaceae</taxon>
        <taxon>Pseudanabaena</taxon>
    </lineage>
</organism>
<reference evidence="3 4" key="1">
    <citation type="submission" date="2018-04" db="EMBL/GenBank/DDBJ databases">
        <authorList>
            <person name="Go L.Y."/>
            <person name="Mitchell J.A."/>
        </authorList>
    </citation>
    <scope>NUCLEOTIDE SEQUENCE [LARGE SCALE GENOMIC DNA]</scope>
    <source>
        <strain evidence="3">ULC066bin1</strain>
    </source>
</reference>
<comment type="function">
    <text evidence="2">NDH-1 shuttles electrons from NADH, via FMN and iron-sulfur (Fe-S) centers, to quinones in the respiratory chain. Couples the redox reaction to proton translocation (for every two electrons transferred, four hydrogen ions are translocated across the cytoplasmic membrane), and thus conserves the redox energy in a proton gradient.</text>
</comment>
<name>A0A2W4VU79_9CYAN</name>
<comment type="similarity">
    <text evidence="1 2">Belongs to the complex I subunit 6 family.</text>
</comment>
<proteinExistence type="inferred from homology"/>
<dbReference type="AlphaFoldDB" id="A0A2W4VU79"/>
<comment type="subcellular location">
    <subcellularLocation>
        <location evidence="2">Cell membrane</location>
        <topology evidence="2">Multi-pass membrane protein</topology>
    </subcellularLocation>
</comment>
<dbReference type="GO" id="GO:1902495">
    <property type="term" value="C:transmembrane transporter complex"/>
    <property type="evidence" value="ECO:0007669"/>
    <property type="project" value="TreeGrafter"/>
</dbReference>
<dbReference type="EC" id="7.1.1.-" evidence="2"/>
<feature type="transmembrane region" description="Helical" evidence="2">
    <location>
        <begin position="148"/>
        <end position="170"/>
    </location>
</feature>
<dbReference type="Pfam" id="PF00499">
    <property type="entry name" value="Oxidored_q3"/>
    <property type="match status" value="1"/>
</dbReference>
<dbReference type="Gene3D" id="1.20.120.1200">
    <property type="entry name" value="NADH-ubiquinone/plastoquinone oxidoreductase chain 6, subunit NuoJ"/>
    <property type="match status" value="1"/>
</dbReference>
<keyword evidence="2" id="KW-0520">NAD</keyword>
<dbReference type="GO" id="GO:0048038">
    <property type="term" value="F:quinone binding"/>
    <property type="evidence" value="ECO:0007669"/>
    <property type="project" value="UniProtKB-UniRule"/>
</dbReference>
<comment type="caution">
    <text evidence="3">The sequence shown here is derived from an EMBL/GenBank/DDBJ whole genome shotgun (WGS) entry which is preliminary data.</text>
</comment>
<feature type="transmembrane region" description="Helical" evidence="2">
    <location>
        <begin position="40"/>
        <end position="57"/>
    </location>
</feature>
<dbReference type="InterPro" id="IPR042106">
    <property type="entry name" value="Nuo/plastoQ_OxRdtase_6_NuoJ"/>
</dbReference>
<evidence type="ECO:0000313" key="3">
    <source>
        <dbReference type="EMBL" id="PZO36423.1"/>
    </source>
</evidence>
<dbReference type="PANTHER" id="PTHR33269">
    <property type="entry name" value="NADH-UBIQUINONE OXIDOREDUCTASE CHAIN 6"/>
    <property type="match status" value="1"/>
</dbReference>
<keyword evidence="2" id="KW-0874">Quinone</keyword>
<feature type="transmembrane region" description="Helical" evidence="2">
    <location>
        <begin position="63"/>
        <end position="85"/>
    </location>
</feature>
<evidence type="ECO:0000256" key="2">
    <source>
        <dbReference type="RuleBase" id="RU004429"/>
    </source>
</evidence>
<keyword evidence="2" id="KW-1133">Transmembrane helix</keyword>
<accession>A0A2W4VU79</accession>